<comment type="catalytic activity">
    <reaction evidence="1">
        <text>ATP = 3',5'-cyclic AMP + diphosphate</text>
        <dbReference type="Rhea" id="RHEA:15389"/>
        <dbReference type="ChEBI" id="CHEBI:30616"/>
        <dbReference type="ChEBI" id="CHEBI:33019"/>
        <dbReference type="ChEBI" id="CHEBI:58165"/>
        <dbReference type="EC" id="4.6.1.1"/>
    </reaction>
</comment>
<accession>A0A8K0KAG6</accession>
<feature type="transmembrane region" description="Helical" evidence="15">
    <location>
        <begin position="266"/>
        <end position="288"/>
    </location>
</feature>
<name>A0A8K0KAG6_LADFU</name>
<dbReference type="PANTHER" id="PTHR45627">
    <property type="entry name" value="ADENYLATE CYCLASE TYPE 1"/>
    <property type="match status" value="1"/>
</dbReference>
<dbReference type="FunFam" id="3.30.70.1230:FF:000008">
    <property type="entry name" value="Adenylate cyclase type 9"/>
    <property type="match status" value="1"/>
</dbReference>
<keyword evidence="7" id="KW-0547">Nucleotide-binding</keyword>
<dbReference type="InterPro" id="IPR001054">
    <property type="entry name" value="A/G_cyclase"/>
</dbReference>
<evidence type="ECO:0000256" key="11">
    <source>
        <dbReference type="ARBA" id="ARBA00022998"/>
    </source>
</evidence>
<keyword evidence="8" id="KW-0067">ATP-binding</keyword>
<dbReference type="AlphaFoldDB" id="A0A8K0KAG6"/>
<evidence type="ECO:0000256" key="3">
    <source>
        <dbReference type="ARBA" id="ARBA00004141"/>
    </source>
</evidence>
<dbReference type="Proteomes" id="UP000792457">
    <property type="component" value="Unassembled WGS sequence"/>
</dbReference>
<keyword evidence="9" id="KW-0460">Magnesium</keyword>
<comment type="similarity">
    <text evidence="14">Belongs to the adenylyl cyclase class-4/guanylyl cyclase family.</text>
</comment>
<dbReference type="GO" id="GO:0006171">
    <property type="term" value="P:cAMP biosynthetic process"/>
    <property type="evidence" value="ECO:0007669"/>
    <property type="project" value="UniProtKB-KW"/>
</dbReference>
<reference evidence="17" key="1">
    <citation type="submission" date="2013-04" db="EMBL/GenBank/DDBJ databases">
        <authorList>
            <person name="Qu J."/>
            <person name="Murali S.C."/>
            <person name="Bandaranaike D."/>
            <person name="Bellair M."/>
            <person name="Blankenburg K."/>
            <person name="Chao H."/>
            <person name="Dinh H."/>
            <person name="Doddapaneni H."/>
            <person name="Downs B."/>
            <person name="Dugan-Rocha S."/>
            <person name="Elkadiri S."/>
            <person name="Gnanaolivu R.D."/>
            <person name="Hernandez B."/>
            <person name="Javaid M."/>
            <person name="Jayaseelan J.C."/>
            <person name="Lee S."/>
            <person name="Li M."/>
            <person name="Ming W."/>
            <person name="Munidasa M."/>
            <person name="Muniz J."/>
            <person name="Nguyen L."/>
            <person name="Ongeri F."/>
            <person name="Osuji N."/>
            <person name="Pu L.-L."/>
            <person name="Puazo M."/>
            <person name="Qu C."/>
            <person name="Quiroz J."/>
            <person name="Raj R."/>
            <person name="Weissenberger G."/>
            <person name="Xin Y."/>
            <person name="Zou X."/>
            <person name="Han Y."/>
            <person name="Richards S."/>
            <person name="Worley K."/>
            <person name="Muzny D."/>
            <person name="Gibbs R."/>
        </authorList>
    </citation>
    <scope>NUCLEOTIDE SEQUENCE</scope>
    <source>
        <strain evidence="17">Sampled in the wild</strain>
    </source>
</reference>
<dbReference type="GO" id="GO:0035556">
    <property type="term" value="P:intracellular signal transduction"/>
    <property type="evidence" value="ECO:0007669"/>
    <property type="project" value="InterPro"/>
</dbReference>
<keyword evidence="12 15" id="KW-0472">Membrane</keyword>
<dbReference type="GO" id="GO:0007189">
    <property type="term" value="P:adenylate cyclase-activating G protein-coupled receptor signaling pathway"/>
    <property type="evidence" value="ECO:0007669"/>
    <property type="project" value="TreeGrafter"/>
</dbReference>
<gene>
    <name evidence="17" type="ORF">J437_LFUL008075</name>
</gene>
<sequence length="584" mass="65914">MNGMVQADLLTHRVSGYYTSSHSSVAEDSPVHDSEMRRSSQMEEIEGHGTCGQSHFRDNLPCFHTLRKQSDLQLIRCVRDVSSHRSYFTTPPLCQFTLFFKQPEMESEFRAHAHLREEDTDSPPTLASSRFNTCLDVAVAASVWLFVIVGQLLLPLSSPSAPWIVFTIIGSLLLLVVLMVCALRSWRDNFDHFSVINGGRWVNFLTRLTTWYYWHICGTVILALPAVSILANLTCENLVSQFQAGNLSRLLFVSIVHFCNFTQLSCWLRSVLATIVGLVYICLAAFGVCGRPIETNNSGVTVPWVMNFPWEVLPDVLLLLGLVWFVDREFEVSYRLGFHGSWVAARDKARVQSMRDQADWLLHNIIPRHVAEQLKTTAHYSENHRDVGVIFASIVNFGDMYDETYCGGREYLRVLNELVGDFDELLQRAEFSEVEKIKTIGSTFMAASGLNPVKRSQSRPHRHLFQLVEFALAMQEVVAQFNRDLLEFDLILRIGYNHGDVTAGVIGTSKLYYDIWGDAVNVASRMDSTGVNGRIQVGEACLPILSDLYEFEPRGSVYVKGKDHMNVYLLKAPLVAGSNSDTYN</sequence>
<dbReference type="Gene3D" id="3.30.70.1230">
    <property type="entry name" value="Nucleotide cyclase"/>
    <property type="match status" value="1"/>
</dbReference>
<protein>
    <recommendedName>
        <fullName evidence="4">adenylate cyclase</fullName>
        <ecNumber evidence="4">4.6.1.1</ecNumber>
    </recommendedName>
</protein>
<dbReference type="PANTHER" id="PTHR45627:SF8">
    <property type="entry name" value="ADENYLATE CYCLASE TYPE 9"/>
    <property type="match status" value="1"/>
</dbReference>
<feature type="transmembrane region" description="Helical" evidence="15">
    <location>
        <begin position="308"/>
        <end position="326"/>
    </location>
</feature>
<evidence type="ECO:0000259" key="16">
    <source>
        <dbReference type="PROSITE" id="PS50125"/>
    </source>
</evidence>
<dbReference type="GO" id="GO:0004016">
    <property type="term" value="F:adenylate cyclase activity"/>
    <property type="evidence" value="ECO:0007669"/>
    <property type="project" value="UniProtKB-EC"/>
</dbReference>
<evidence type="ECO:0000256" key="12">
    <source>
        <dbReference type="ARBA" id="ARBA00023136"/>
    </source>
</evidence>
<evidence type="ECO:0000256" key="14">
    <source>
        <dbReference type="RuleBase" id="RU000405"/>
    </source>
</evidence>
<comment type="cofactor">
    <cofactor evidence="2">
        <name>Mg(2+)</name>
        <dbReference type="ChEBI" id="CHEBI:18420"/>
    </cofactor>
</comment>
<evidence type="ECO:0000256" key="4">
    <source>
        <dbReference type="ARBA" id="ARBA00012201"/>
    </source>
</evidence>
<dbReference type="InterPro" id="IPR029787">
    <property type="entry name" value="Nucleotide_cyclase"/>
</dbReference>
<organism evidence="17 18">
    <name type="scientific">Ladona fulva</name>
    <name type="common">Scarce chaser dragonfly</name>
    <name type="synonym">Libellula fulva</name>
    <dbReference type="NCBI Taxonomy" id="123851"/>
    <lineage>
        <taxon>Eukaryota</taxon>
        <taxon>Metazoa</taxon>
        <taxon>Ecdysozoa</taxon>
        <taxon>Arthropoda</taxon>
        <taxon>Hexapoda</taxon>
        <taxon>Insecta</taxon>
        <taxon>Pterygota</taxon>
        <taxon>Palaeoptera</taxon>
        <taxon>Odonata</taxon>
        <taxon>Epiprocta</taxon>
        <taxon>Anisoptera</taxon>
        <taxon>Libelluloidea</taxon>
        <taxon>Libellulidae</taxon>
        <taxon>Ladona</taxon>
    </lineage>
</organism>
<keyword evidence="11" id="KW-0115">cAMP biosynthesis</keyword>
<dbReference type="Pfam" id="PF00211">
    <property type="entry name" value="Guanylate_cyc"/>
    <property type="match status" value="1"/>
</dbReference>
<feature type="domain" description="Guanylate cyclase" evidence="16">
    <location>
        <begin position="388"/>
        <end position="527"/>
    </location>
</feature>
<dbReference type="OrthoDB" id="10035433at2759"/>
<evidence type="ECO:0000313" key="18">
    <source>
        <dbReference type="Proteomes" id="UP000792457"/>
    </source>
</evidence>
<evidence type="ECO:0000256" key="2">
    <source>
        <dbReference type="ARBA" id="ARBA00001946"/>
    </source>
</evidence>
<keyword evidence="18" id="KW-1185">Reference proteome</keyword>
<evidence type="ECO:0000256" key="5">
    <source>
        <dbReference type="ARBA" id="ARBA00022692"/>
    </source>
</evidence>
<dbReference type="EC" id="4.6.1.1" evidence="4"/>
<evidence type="ECO:0000256" key="7">
    <source>
        <dbReference type="ARBA" id="ARBA00022741"/>
    </source>
</evidence>
<proteinExistence type="inferred from homology"/>
<dbReference type="GO" id="GO:0005524">
    <property type="term" value="F:ATP binding"/>
    <property type="evidence" value="ECO:0007669"/>
    <property type="project" value="UniProtKB-KW"/>
</dbReference>
<evidence type="ECO:0000256" key="10">
    <source>
        <dbReference type="ARBA" id="ARBA00022989"/>
    </source>
</evidence>
<evidence type="ECO:0000256" key="9">
    <source>
        <dbReference type="ARBA" id="ARBA00022842"/>
    </source>
</evidence>
<keyword evidence="10 15" id="KW-1133">Transmembrane helix</keyword>
<dbReference type="SUPFAM" id="SSF55073">
    <property type="entry name" value="Nucleotide cyclase"/>
    <property type="match status" value="1"/>
</dbReference>
<comment type="subcellular location">
    <subcellularLocation>
        <location evidence="3">Membrane</location>
        <topology evidence="3">Multi-pass membrane protein</topology>
    </subcellularLocation>
</comment>
<dbReference type="CDD" id="cd07302">
    <property type="entry name" value="CHD"/>
    <property type="match status" value="1"/>
</dbReference>
<dbReference type="GO" id="GO:0005886">
    <property type="term" value="C:plasma membrane"/>
    <property type="evidence" value="ECO:0007669"/>
    <property type="project" value="TreeGrafter"/>
</dbReference>
<evidence type="ECO:0000256" key="1">
    <source>
        <dbReference type="ARBA" id="ARBA00001593"/>
    </source>
</evidence>
<evidence type="ECO:0000256" key="8">
    <source>
        <dbReference type="ARBA" id="ARBA00022840"/>
    </source>
</evidence>
<dbReference type="InterPro" id="IPR018297">
    <property type="entry name" value="A/G_cyclase_CS"/>
</dbReference>
<feature type="transmembrane region" description="Helical" evidence="15">
    <location>
        <begin position="160"/>
        <end position="183"/>
    </location>
</feature>
<feature type="transmembrane region" description="Helical" evidence="15">
    <location>
        <begin position="211"/>
        <end position="233"/>
    </location>
</feature>
<reference evidence="17" key="2">
    <citation type="submission" date="2017-10" db="EMBL/GenBank/DDBJ databases">
        <title>Ladona fulva Genome sequencing and assembly.</title>
        <authorList>
            <person name="Murali S."/>
            <person name="Richards S."/>
            <person name="Bandaranaike D."/>
            <person name="Bellair M."/>
            <person name="Blankenburg K."/>
            <person name="Chao H."/>
            <person name="Dinh H."/>
            <person name="Doddapaneni H."/>
            <person name="Dugan-Rocha S."/>
            <person name="Elkadiri S."/>
            <person name="Gnanaolivu R."/>
            <person name="Hernandez B."/>
            <person name="Skinner E."/>
            <person name="Javaid M."/>
            <person name="Lee S."/>
            <person name="Li M."/>
            <person name="Ming W."/>
            <person name="Munidasa M."/>
            <person name="Muniz J."/>
            <person name="Nguyen L."/>
            <person name="Hughes D."/>
            <person name="Osuji N."/>
            <person name="Pu L.-L."/>
            <person name="Puazo M."/>
            <person name="Qu C."/>
            <person name="Quiroz J."/>
            <person name="Raj R."/>
            <person name="Weissenberger G."/>
            <person name="Xin Y."/>
            <person name="Zou X."/>
            <person name="Han Y."/>
            <person name="Worley K."/>
            <person name="Muzny D."/>
            <person name="Gibbs R."/>
        </authorList>
    </citation>
    <scope>NUCLEOTIDE SEQUENCE</scope>
    <source>
        <strain evidence="17">Sampled in the wild</strain>
    </source>
</reference>
<dbReference type="EMBL" id="KZ308558">
    <property type="protein sequence ID" value="KAG8231534.1"/>
    <property type="molecule type" value="Genomic_DNA"/>
</dbReference>
<keyword evidence="6" id="KW-0479">Metal-binding</keyword>
<dbReference type="PROSITE" id="PS50125">
    <property type="entry name" value="GUANYLATE_CYCLASE_2"/>
    <property type="match status" value="1"/>
</dbReference>
<dbReference type="SMART" id="SM00044">
    <property type="entry name" value="CYCc"/>
    <property type="match status" value="1"/>
</dbReference>
<evidence type="ECO:0000313" key="17">
    <source>
        <dbReference type="EMBL" id="KAG8231534.1"/>
    </source>
</evidence>
<evidence type="ECO:0000256" key="13">
    <source>
        <dbReference type="ARBA" id="ARBA00023239"/>
    </source>
</evidence>
<evidence type="ECO:0000256" key="15">
    <source>
        <dbReference type="SAM" id="Phobius"/>
    </source>
</evidence>
<keyword evidence="13 14" id="KW-0456">Lyase</keyword>
<dbReference type="GO" id="GO:0046872">
    <property type="term" value="F:metal ion binding"/>
    <property type="evidence" value="ECO:0007669"/>
    <property type="project" value="UniProtKB-KW"/>
</dbReference>
<dbReference type="PROSITE" id="PS00452">
    <property type="entry name" value="GUANYLATE_CYCLASE_1"/>
    <property type="match status" value="1"/>
</dbReference>
<evidence type="ECO:0000256" key="6">
    <source>
        <dbReference type="ARBA" id="ARBA00022723"/>
    </source>
</evidence>
<comment type="caution">
    <text evidence="17">The sequence shown here is derived from an EMBL/GenBank/DDBJ whole genome shotgun (WGS) entry which is preliminary data.</text>
</comment>
<feature type="transmembrane region" description="Helical" evidence="15">
    <location>
        <begin position="134"/>
        <end position="154"/>
    </location>
</feature>
<keyword evidence="5 15" id="KW-0812">Transmembrane</keyword>